<dbReference type="Proteomes" id="UP001319180">
    <property type="component" value="Unassembled WGS sequence"/>
</dbReference>
<dbReference type="SMART" id="SM00073">
    <property type="entry name" value="HPT"/>
    <property type="match status" value="1"/>
</dbReference>
<dbReference type="Gene3D" id="1.20.120.160">
    <property type="entry name" value="HPT domain"/>
    <property type="match status" value="1"/>
</dbReference>
<dbReference type="Gene3D" id="1.10.287.560">
    <property type="entry name" value="Histidine kinase CheA-like, homodimeric domain"/>
    <property type="match status" value="1"/>
</dbReference>
<dbReference type="CDD" id="cd16916">
    <property type="entry name" value="HATPase_CheA-like"/>
    <property type="match status" value="1"/>
</dbReference>
<dbReference type="EC" id="2.7.13.3" evidence="2"/>
<feature type="domain" description="HPt" evidence="15">
    <location>
        <begin position="1"/>
        <end position="101"/>
    </location>
</feature>
<keyword evidence="4" id="KW-0145">Chemotaxis</keyword>
<evidence type="ECO:0000256" key="12">
    <source>
        <dbReference type="PROSITE-ProRule" id="PRU00110"/>
    </source>
</evidence>
<dbReference type="Gene3D" id="3.30.565.10">
    <property type="entry name" value="Histidine kinase-like ATPase, C-terminal domain"/>
    <property type="match status" value="1"/>
</dbReference>
<dbReference type="InterPro" id="IPR003594">
    <property type="entry name" value="HATPase_dom"/>
</dbReference>
<keyword evidence="7" id="KW-0547">Nucleotide-binding</keyword>
<dbReference type="InterPro" id="IPR037006">
    <property type="entry name" value="CheA-like_homodim_sf"/>
</dbReference>
<dbReference type="SMART" id="SM00387">
    <property type="entry name" value="HATPase_c"/>
    <property type="match status" value="1"/>
</dbReference>
<comment type="caution">
    <text evidence="16">The sequence shown here is derived from an EMBL/GenBank/DDBJ whole genome shotgun (WGS) entry which is preliminary data.</text>
</comment>
<evidence type="ECO:0000256" key="5">
    <source>
        <dbReference type="ARBA" id="ARBA00022553"/>
    </source>
</evidence>
<dbReference type="PRINTS" id="PR00344">
    <property type="entry name" value="BCTRLSENSOR"/>
</dbReference>
<dbReference type="InterPro" id="IPR005467">
    <property type="entry name" value="His_kinase_dom"/>
</dbReference>
<evidence type="ECO:0000313" key="17">
    <source>
        <dbReference type="Proteomes" id="UP001319180"/>
    </source>
</evidence>
<dbReference type="SUPFAM" id="SSF47384">
    <property type="entry name" value="Homodimeric domain of signal transducing histidine kinase"/>
    <property type="match status" value="1"/>
</dbReference>
<evidence type="ECO:0000256" key="7">
    <source>
        <dbReference type="ARBA" id="ARBA00022741"/>
    </source>
</evidence>
<dbReference type="FunFam" id="3.30.565.10:FF:000016">
    <property type="entry name" value="Chemotaxis protein CheA, putative"/>
    <property type="match status" value="1"/>
</dbReference>
<evidence type="ECO:0000256" key="10">
    <source>
        <dbReference type="ARBA" id="ARBA00023012"/>
    </source>
</evidence>
<dbReference type="Pfam" id="PF02895">
    <property type="entry name" value="H-kinase_dim"/>
    <property type="match status" value="1"/>
</dbReference>
<dbReference type="SUPFAM" id="SSF55874">
    <property type="entry name" value="ATPase domain of HSP90 chaperone/DNA topoisomerase II/histidine kinase"/>
    <property type="match status" value="1"/>
</dbReference>
<dbReference type="InterPro" id="IPR036097">
    <property type="entry name" value="HisK_dim/P_sf"/>
</dbReference>
<dbReference type="PROSITE" id="PS50894">
    <property type="entry name" value="HPT"/>
    <property type="match status" value="1"/>
</dbReference>
<dbReference type="AlphaFoldDB" id="A0AAP2D6R5"/>
<keyword evidence="9" id="KW-0067">ATP-binding</keyword>
<dbReference type="PROSITE" id="PS50109">
    <property type="entry name" value="HIS_KIN"/>
    <property type="match status" value="1"/>
</dbReference>
<feature type="domain" description="CheW-like" evidence="14">
    <location>
        <begin position="537"/>
        <end position="668"/>
    </location>
</feature>
<dbReference type="GO" id="GO:0005737">
    <property type="term" value="C:cytoplasm"/>
    <property type="evidence" value="ECO:0007669"/>
    <property type="project" value="InterPro"/>
</dbReference>
<dbReference type="CDD" id="cd00088">
    <property type="entry name" value="HPT"/>
    <property type="match status" value="1"/>
</dbReference>
<dbReference type="Gene3D" id="2.30.30.40">
    <property type="entry name" value="SH3 Domains"/>
    <property type="match status" value="1"/>
</dbReference>
<dbReference type="PANTHER" id="PTHR43395">
    <property type="entry name" value="SENSOR HISTIDINE KINASE CHEA"/>
    <property type="match status" value="1"/>
</dbReference>
<dbReference type="InterPro" id="IPR002545">
    <property type="entry name" value="CheW-lke_dom"/>
</dbReference>
<evidence type="ECO:0000256" key="2">
    <source>
        <dbReference type="ARBA" id="ARBA00012438"/>
    </source>
</evidence>
<proteinExistence type="predicted"/>
<keyword evidence="6" id="KW-0808">Transferase</keyword>
<protein>
    <recommendedName>
        <fullName evidence="3">Chemotaxis protein CheA</fullName>
        <ecNumber evidence="2">2.7.13.3</ecNumber>
    </recommendedName>
</protein>
<dbReference type="Pfam" id="PF02518">
    <property type="entry name" value="HATPase_c"/>
    <property type="match status" value="1"/>
</dbReference>
<sequence>MDHLQGIFIAEAEELIASLEETLLQFDKDRTNKTFIETIFRSMHTLKGSASMFGFESLSALTHELETVYDLIRTGRFTATNEVLEVTLEAIDHVKKIIRDQAMQDPANRARHETLRTAIAGLTSVARGQQSNTPAGVATFYVHCRPHANVQLKGTNPLYLIEDLVSLGSARVLPHLHEVPPLDALDPTGCYTGFEVFLASKNTLDEVQGVFIFAEDCCDVTVEKIADSDLLLVPEFIQALDIKPFGAAPFGLPAIRHLVTQALRAGVTATAGAPAATAPAPAATSKNHVTSIRVSSDKLDELLNLVSELVTSQAGLTLLAARHDVPGLANLAENMEKISRRLRENAFSICLIPIDTLVTRFQRLVRDLSKELGKEISFSAEGVETELDKSIIESITDPILHMLRNCIDHGIESPAEREAKGKPRQGNIRMKAFHSGTSVYIQIADDGKGIDAEKIRQKAIAKGLLLADTVLSEKETYDLIFKPGFSTAEQVTDVSGRGVGMDIVKRNIEAIHGEVSIASRVHEGTTITIRLPLTLSIVDGMRVRIASSEYILPLTAVDKCYEIETHKLRQEHAQKIEFDGDLLPVFNLRQVFHEDEPRPDITQVIKVQYDEFPVGLAVDAVVGEYQAVMKPLGSFYENREEFSGATILGDGTVALVMDIHKLVRQLIDENRLLHQH</sequence>
<evidence type="ECO:0000256" key="6">
    <source>
        <dbReference type="ARBA" id="ARBA00022679"/>
    </source>
</evidence>
<dbReference type="InterPro" id="IPR051315">
    <property type="entry name" value="Bact_Chemotaxis_CheA"/>
</dbReference>
<dbReference type="InterPro" id="IPR004105">
    <property type="entry name" value="CheA-like_dim"/>
</dbReference>
<dbReference type="Pfam" id="PF01584">
    <property type="entry name" value="CheW"/>
    <property type="match status" value="1"/>
</dbReference>
<accession>A0AAP2D6R5</accession>
<keyword evidence="10" id="KW-0902">Two-component regulatory system</keyword>
<evidence type="ECO:0000259" key="13">
    <source>
        <dbReference type="PROSITE" id="PS50109"/>
    </source>
</evidence>
<evidence type="ECO:0000256" key="3">
    <source>
        <dbReference type="ARBA" id="ARBA00021495"/>
    </source>
</evidence>
<evidence type="ECO:0000256" key="1">
    <source>
        <dbReference type="ARBA" id="ARBA00000085"/>
    </source>
</evidence>
<dbReference type="RefSeq" id="WP_254089340.1">
    <property type="nucleotide sequence ID" value="NZ_JAHESC010000006.1"/>
</dbReference>
<feature type="domain" description="Histidine kinase" evidence="13">
    <location>
        <begin position="304"/>
        <end position="535"/>
    </location>
</feature>
<organism evidence="16 17">
    <name type="scientific">Dawidia soli</name>
    <dbReference type="NCBI Taxonomy" id="2782352"/>
    <lineage>
        <taxon>Bacteria</taxon>
        <taxon>Pseudomonadati</taxon>
        <taxon>Bacteroidota</taxon>
        <taxon>Cytophagia</taxon>
        <taxon>Cytophagales</taxon>
        <taxon>Chryseotaleaceae</taxon>
        <taxon>Dawidia</taxon>
    </lineage>
</organism>
<gene>
    <name evidence="16" type="ORF">KK078_06000</name>
</gene>
<keyword evidence="5 12" id="KW-0597">Phosphoprotein</keyword>
<evidence type="ECO:0000256" key="8">
    <source>
        <dbReference type="ARBA" id="ARBA00022777"/>
    </source>
</evidence>
<name>A0AAP2D6R5_9BACT</name>
<dbReference type="GO" id="GO:0005524">
    <property type="term" value="F:ATP binding"/>
    <property type="evidence" value="ECO:0007669"/>
    <property type="project" value="UniProtKB-KW"/>
</dbReference>
<dbReference type="InterPro" id="IPR036061">
    <property type="entry name" value="CheW-like_dom_sf"/>
</dbReference>
<evidence type="ECO:0000259" key="14">
    <source>
        <dbReference type="PROSITE" id="PS50851"/>
    </source>
</evidence>
<comment type="function">
    <text evidence="11">Involved in the transmission of sensory signals from the chemoreceptors to the flagellar motors. CheA is autophosphorylated; it can transfer its phosphate group to either CheB or CheY.</text>
</comment>
<dbReference type="EMBL" id="JAHESC010000006">
    <property type="protein sequence ID" value="MBT1686099.1"/>
    <property type="molecule type" value="Genomic_DNA"/>
</dbReference>
<keyword evidence="8" id="KW-0418">Kinase</keyword>
<evidence type="ECO:0000256" key="9">
    <source>
        <dbReference type="ARBA" id="ARBA00022840"/>
    </source>
</evidence>
<comment type="catalytic activity">
    <reaction evidence="1">
        <text>ATP + protein L-histidine = ADP + protein N-phospho-L-histidine.</text>
        <dbReference type="EC" id="2.7.13.3"/>
    </reaction>
</comment>
<dbReference type="InterPro" id="IPR036641">
    <property type="entry name" value="HPT_dom_sf"/>
</dbReference>
<dbReference type="SMART" id="SM00260">
    <property type="entry name" value="CheW"/>
    <property type="match status" value="1"/>
</dbReference>
<dbReference type="InterPro" id="IPR004358">
    <property type="entry name" value="Sig_transdc_His_kin-like_C"/>
</dbReference>
<feature type="modified residue" description="Phosphohistidine" evidence="12">
    <location>
        <position position="44"/>
    </location>
</feature>
<reference evidence="16 17" key="1">
    <citation type="submission" date="2021-05" db="EMBL/GenBank/DDBJ databases">
        <title>A Polyphasic approach of four new species of the genus Ohtaekwangia: Ohtaekwangia histidinii sp. nov., Ohtaekwangia cretensis sp. nov., Ohtaekwangia indiensis sp. nov., Ohtaekwangia reichenbachii sp. nov. from diverse environment.</title>
        <authorList>
            <person name="Octaviana S."/>
        </authorList>
    </citation>
    <scope>NUCLEOTIDE SEQUENCE [LARGE SCALE GENOMIC DNA]</scope>
    <source>
        <strain evidence="16 17">PWU37</strain>
    </source>
</reference>
<dbReference type="InterPro" id="IPR008207">
    <property type="entry name" value="Sig_transdc_His_kin_Hpt_dom"/>
</dbReference>
<dbReference type="Pfam" id="PF01627">
    <property type="entry name" value="Hpt"/>
    <property type="match status" value="1"/>
</dbReference>
<evidence type="ECO:0000256" key="4">
    <source>
        <dbReference type="ARBA" id="ARBA00022500"/>
    </source>
</evidence>
<evidence type="ECO:0000313" key="16">
    <source>
        <dbReference type="EMBL" id="MBT1686099.1"/>
    </source>
</evidence>
<evidence type="ECO:0000256" key="11">
    <source>
        <dbReference type="ARBA" id="ARBA00035100"/>
    </source>
</evidence>
<dbReference type="GO" id="GO:0006935">
    <property type="term" value="P:chemotaxis"/>
    <property type="evidence" value="ECO:0007669"/>
    <property type="project" value="UniProtKB-KW"/>
</dbReference>
<dbReference type="SUPFAM" id="SSF47226">
    <property type="entry name" value="Histidine-containing phosphotransfer domain, HPT domain"/>
    <property type="match status" value="1"/>
</dbReference>
<dbReference type="PANTHER" id="PTHR43395:SF10">
    <property type="entry name" value="CHEMOTAXIS PROTEIN CHEA"/>
    <property type="match status" value="1"/>
</dbReference>
<keyword evidence="17" id="KW-1185">Reference proteome</keyword>
<dbReference type="PROSITE" id="PS50851">
    <property type="entry name" value="CHEW"/>
    <property type="match status" value="1"/>
</dbReference>
<evidence type="ECO:0000259" key="15">
    <source>
        <dbReference type="PROSITE" id="PS50894"/>
    </source>
</evidence>
<dbReference type="SUPFAM" id="SSF50341">
    <property type="entry name" value="CheW-like"/>
    <property type="match status" value="1"/>
</dbReference>
<dbReference type="InterPro" id="IPR036890">
    <property type="entry name" value="HATPase_C_sf"/>
</dbReference>
<dbReference type="SMART" id="SM01231">
    <property type="entry name" value="H-kinase_dim"/>
    <property type="match status" value="1"/>
</dbReference>
<dbReference type="GO" id="GO:0000155">
    <property type="term" value="F:phosphorelay sensor kinase activity"/>
    <property type="evidence" value="ECO:0007669"/>
    <property type="project" value="InterPro"/>
</dbReference>